<accession>A0A6H2H020</accession>
<dbReference type="AlphaFoldDB" id="A0A6H2H020"/>
<dbReference type="Gene3D" id="3.40.630.30">
    <property type="match status" value="1"/>
</dbReference>
<dbReference type="GO" id="GO:0016747">
    <property type="term" value="F:acyltransferase activity, transferring groups other than amino-acyl groups"/>
    <property type="evidence" value="ECO:0007669"/>
    <property type="project" value="InterPro"/>
</dbReference>
<evidence type="ECO:0000256" key="1">
    <source>
        <dbReference type="SAM" id="MobiDB-lite"/>
    </source>
</evidence>
<dbReference type="InterPro" id="IPR016181">
    <property type="entry name" value="Acyl_CoA_acyltransferase"/>
</dbReference>
<evidence type="ECO:0000313" key="3">
    <source>
        <dbReference type="EMBL" id="QJC53033.1"/>
    </source>
</evidence>
<dbReference type="EMBL" id="CP051428">
    <property type="protein sequence ID" value="QJC53033.1"/>
    <property type="molecule type" value="Genomic_DNA"/>
</dbReference>
<name>A0A6H2H020_9BACL</name>
<feature type="domain" description="N-acetyltransferase" evidence="2">
    <location>
        <begin position="17"/>
        <end position="151"/>
    </location>
</feature>
<feature type="region of interest" description="Disordered" evidence="1">
    <location>
        <begin position="149"/>
        <end position="254"/>
    </location>
</feature>
<organism evidence="3 4">
    <name type="scientific">Paenibacillus albicereus</name>
    <dbReference type="NCBI Taxonomy" id="2726185"/>
    <lineage>
        <taxon>Bacteria</taxon>
        <taxon>Bacillati</taxon>
        <taxon>Bacillota</taxon>
        <taxon>Bacilli</taxon>
        <taxon>Bacillales</taxon>
        <taxon>Paenibacillaceae</taxon>
        <taxon>Paenibacillus</taxon>
    </lineage>
</organism>
<reference evidence="3 4" key="1">
    <citation type="submission" date="2020-04" db="EMBL/GenBank/DDBJ databases">
        <title>Novel Paenibacillus strain UniB2 isolated from commercial digestive syrup.</title>
        <authorList>
            <person name="Thorat V."/>
            <person name="Kirdat K."/>
            <person name="Tiwarekar B."/>
            <person name="Yadav A."/>
        </authorList>
    </citation>
    <scope>NUCLEOTIDE SEQUENCE [LARGE SCALE GENOMIC DNA]</scope>
    <source>
        <strain evidence="3 4">UniB2</strain>
    </source>
</reference>
<dbReference type="SUPFAM" id="SSF55729">
    <property type="entry name" value="Acyl-CoA N-acyltransferases (Nat)"/>
    <property type="match status" value="1"/>
</dbReference>
<dbReference type="Proteomes" id="UP000502136">
    <property type="component" value="Chromosome"/>
</dbReference>
<dbReference type="PROSITE" id="PS51186">
    <property type="entry name" value="GNAT"/>
    <property type="match status" value="1"/>
</dbReference>
<dbReference type="RefSeq" id="WP_168908582.1">
    <property type="nucleotide sequence ID" value="NZ_CP051428.1"/>
</dbReference>
<sequence>MKAMLLTPKQWTRSREPLLRLMSAWGGGRLSAAGLAALKELRAEELEPAAGEAPEAAVAVLVEQGRTAGIAFARKAGREACLVAVSPPSRGQGAGSLLLRELRRTWGALDCRVAADNAASMKMCFRAGMAAVALEEGPTGKPTLVFRSGAGARAAEAPEAAPEAQAVPPAQDGREGGPRAEPNAAAHRAPARLEAADAGSGHRTRPAGAAIGAGAARKRRSEGAARALLPEKSAASRRDNHGSAGARHLNVIPQ</sequence>
<evidence type="ECO:0000313" key="4">
    <source>
        <dbReference type="Proteomes" id="UP000502136"/>
    </source>
</evidence>
<dbReference type="KEGG" id="palr:HGI30_16600"/>
<feature type="compositionally biased region" description="Low complexity" evidence="1">
    <location>
        <begin position="179"/>
        <end position="198"/>
    </location>
</feature>
<dbReference type="InterPro" id="IPR000182">
    <property type="entry name" value="GNAT_dom"/>
</dbReference>
<feature type="compositionally biased region" description="Low complexity" evidence="1">
    <location>
        <begin position="150"/>
        <end position="170"/>
    </location>
</feature>
<gene>
    <name evidence="3" type="ORF">HGI30_16600</name>
</gene>
<proteinExistence type="predicted"/>
<keyword evidence="4" id="KW-1185">Reference proteome</keyword>
<evidence type="ECO:0000259" key="2">
    <source>
        <dbReference type="PROSITE" id="PS51186"/>
    </source>
</evidence>
<protein>
    <recommendedName>
        <fullName evidence="2">N-acetyltransferase domain-containing protein</fullName>
    </recommendedName>
</protein>